<protein>
    <submittedName>
        <fullName evidence="4">Uncharacterized protein</fullName>
    </submittedName>
</protein>
<evidence type="ECO:0000313" key="5">
    <source>
        <dbReference type="Proteomes" id="UP000698800"/>
    </source>
</evidence>
<keyword evidence="2" id="KW-0576">Peroxisome</keyword>
<comment type="subcellular location">
    <subcellularLocation>
        <location evidence="1">Peroxisome</location>
    </subcellularLocation>
</comment>
<dbReference type="EMBL" id="JAGHQL010000088">
    <property type="protein sequence ID" value="KAH0539060.1"/>
    <property type="molecule type" value="Genomic_DNA"/>
</dbReference>
<dbReference type="AlphaFoldDB" id="A0A9P8I5U9"/>
<gene>
    <name evidence="4" type="ORF">FGG08_004406</name>
</gene>
<dbReference type="InterPro" id="IPR001753">
    <property type="entry name" value="Enoyl-CoA_hydra/iso"/>
</dbReference>
<dbReference type="InterPro" id="IPR029045">
    <property type="entry name" value="ClpP/crotonase-like_dom_sf"/>
</dbReference>
<dbReference type="InterPro" id="IPR051053">
    <property type="entry name" value="ECH/Chromodomain_protein"/>
</dbReference>
<comment type="caution">
    <text evidence="4">The sequence shown here is derived from an EMBL/GenBank/DDBJ whole genome shotgun (WGS) entry which is preliminary data.</text>
</comment>
<evidence type="ECO:0000256" key="1">
    <source>
        <dbReference type="ARBA" id="ARBA00004275"/>
    </source>
</evidence>
<dbReference type="SUPFAM" id="SSF52096">
    <property type="entry name" value="ClpP/crotonase"/>
    <property type="match status" value="1"/>
</dbReference>
<reference evidence="4" key="1">
    <citation type="submission" date="2021-03" db="EMBL/GenBank/DDBJ databases">
        <title>Comparative genomics and phylogenomic investigation of the class Geoglossomycetes provide insights into ecological specialization and systematics.</title>
        <authorList>
            <person name="Melie T."/>
            <person name="Pirro S."/>
            <person name="Miller A.N."/>
            <person name="Quandt A."/>
        </authorList>
    </citation>
    <scope>NUCLEOTIDE SEQUENCE</scope>
    <source>
        <strain evidence="4">GBOQ0MN5Z8</strain>
    </source>
</reference>
<name>A0A9P8I5U9_9PEZI</name>
<evidence type="ECO:0000256" key="3">
    <source>
        <dbReference type="ARBA" id="ARBA00023235"/>
    </source>
</evidence>
<evidence type="ECO:0000313" key="4">
    <source>
        <dbReference type="EMBL" id="KAH0539060.1"/>
    </source>
</evidence>
<evidence type="ECO:0000256" key="2">
    <source>
        <dbReference type="ARBA" id="ARBA00023140"/>
    </source>
</evidence>
<dbReference type="GO" id="GO:0006635">
    <property type="term" value="P:fatty acid beta-oxidation"/>
    <property type="evidence" value="ECO:0007669"/>
    <property type="project" value="TreeGrafter"/>
</dbReference>
<dbReference type="Proteomes" id="UP000698800">
    <property type="component" value="Unassembled WGS sequence"/>
</dbReference>
<dbReference type="PANTHER" id="PTHR43684">
    <property type="match status" value="1"/>
</dbReference>
<dbReference type="GO" id="GO:0004165">
    <property type="term" value="F:delta(3)-delta(2)-enoyl-CoA isomerase activity"/>
    <property type="evidence" value="ECO:0007669"/>
    <property type="project" value="UniProtKB-ARBA"/>
</dbReference>
<accession>A0A9P8I5U9</accession>
<sequence length="257" mass="28232">MKGVIVHADKEQALAKDEAARKLWLATYTAVNIDVTRAFFSHPKILITAMNGPAVGLSAALIAHSDFIYHPHEPDNHSATEESFLLTPFVTLGLVGEGCASYTFAKRLGLSKANEALLSARKIPASELLACGFLNKILPSTPSFLSDIRKHAEDTWGGYQLNRACVLEMKKLIRMGWETEMEATNVREHFAGLEKFANGIPQGEFVSAILVTFWIFVQHSGFFRIGQAPYEIPAGLVDIGLAFIKAVKTLERNTATQ</sequence>
<dbReference type="Pfam" id="PF00378">
    <property type="entry name" value="ECH_1"/>
    <property type="match status" value="1"/>
</dbReference>
<organism evidence="4 5">
    <name type="scientific">Glutinoglossum americanum</name>
    <dbReference type="NCBI Taxonomy" id="1670608"/>
    <lineage>
        <taxon>Eukaryota</taxon>
        <taxon>Fungi</taxon>
        <taxon>Dikarya</taxon>
        <taxon>Ascomycota</taxon>
        <taxon>Pezizomycotina</taxon>
        <taxon>Geoglossomycetes</taxon>
        <taxon>Geoglossales</taxon>
        <taxon>Geoglossaceae</taxon>
        <taxon>Glutinoglossum</taxon>
    </lineage>
</organism>
<proteinExistence type="predicted"/>
<keyword evidence="3" id="KW-0413">Isomerase</keyword>
<dbReference type="Gene3D" id="3.90.226.10">
    <property type="entry name" value="2-enoyl-CoA Hydratase, Chain A, domain 1"/>
    <property type="match status" value="1"/>
</dbReference>
<keyword evidence="5" id="KW-1185">Reference proteome</keyword>
<dbReference type="CDD" id="cd06558">
    <property type="entry name" value="crotonase-like"/>
    <property type="match status" value="1"/>
</dbReference>
<dbReference type="OrthoDB" id="448450at2759"/>
<dbReference type="GO" id="GO:0005782">
    <property type="term" value="C:peroxisomal matrix"/>
    <property type="evidence" value="ECO:0007669"/>
    <property type="project" value="TreeGrafter"/>
</dbReference>
<dbReference type="PANTHER" id="PTHR43684:SF1">
    <property type="entry name" value="ENOYL-COA DELTA ISOMERASE 2"/>
    <property type="match status" value="1"/>
</dbReference>